<comment type="caution">
    <text evidence="1">The sequence shown here is derived from an EMBL/GenBank/DDBJ whole genome shotgun (WGS) entry which is preliminary data.</text>
</comment>
<accession>A0ACC2XAD5</accession>
<keyword evidence="2" id="KW-1185">Reference proteome</keyword>
<organism evidence="1 2">
    <name type="scientific">Naganishia onofrii</name>
    <dbReference type="NCBI Taxonomy" id="1851511"/>
    <lineage>
        <taxon>Eukaryota</taxon>
        <taxon>Fungi</taxon>
        <taxon>Dikarya</taxon>
        <taxon>Basidiomycota</taxon>
        <taxon>Agaricomycotina</taxon>
        <taxon>Tremellomycetes</taxon>
        <taxon>Filobasidiales</taxon>
        <taxon>Filobasidiaceae</taxon>
        <taxon>Naganishia</taxon>
    </lineage>
</organism>
<evidence type="ECO:0000313" key="2">
    <source>
        <dbReference type="Proteomes" id="UP001234202"/>
    </source>
</evidence>
<reference evidence="1" key="1">
    <citation type="submission" date="2023-04" db="EMBL/GenBank/DDBJ databases">
        <title>Draft Genome sequencing of Naganishia species isolated from polar environments using Oxford Nanopore Technology.</title>
        <authorList>
            <person name="Leo P."/>
            <person name="Venkateswaran K."/>
        </authorList>
    </citation>
    <scope>NUCLEOTIDE SEQUENCE</scope>
    <source>
        <strain evidence="1">DBVPG 5303</strain>
    </source>
</reference>
<evidence type="ECO:0000313" key="1">
    <source>
        <dbReference type="EMBL" id="KAJ9120984.1"/>
    </source>
</evidence>
<sequence>MGGSILIIPYLLLAALLNELVHNSSTWTTSVMAGFWGIVGTISSPFAGAIGAGILLPTIGGNKKSVIDSNTGLTRQVETFHQTIRESARAGAVGAGVWIAAWSAIALLAGLAYGLLVLVYAGKLWLHDKAEERRRKNMATRAGVGMQEDREGGDSLALQERTM</sequence>
<protein>
    <submittedName>
        <fullName evidence="1">Uncharacterized protein</fullName>
    </submittedName>
</protein>
<gene>
    <name evidence="1" type="ORF">QFC24_004964</name>
</gene>
<dbReference type="Proteomes" id="UP001234202">
    <property type="component" value="Unassembled WGS sequence"/>
</dbReference>
<proteinExistence type="predicted"/>
<name>A0ACC2XAD5_9TREE</name>
<dbReference type="EMBL" id="JASBWV010000019">
    <property type="protein sequence ID" value="KAJ9120984.1"/>
    <property type="molecule type" value="Genomic_DNA"/>
</dbReference>